<keyword evidence="2" id="KW-1185">Reference proteome</keyword>
<evidence type="ECO:0000313" key="4">
    <source>
        <dbReference type="RefSeq" id="XP_051858788.1"/>
    </source>
</evidence>
<proteinExistence type="predicted"/>
<reference evidence="3 4" key="1">
    <citation type="submission" date="2025-04" db="UniProtKB">
        <authorList>
            <consortium name="RefSeq"/>
        </authorList>
    </citation>
    <scope>IDENTIFICATION</scope>
    <source>
        <strain evidence="3 4">15112-1751.03</strain>
        <tissue evidence="3 4">Whole Adult</tissue>
    </source>
</reference>
<feature type="region of interest" description="Disordered" evidence="1">
    <location>
        <begin position="452"/>
        <end position="520"/>
    </location>
</feature>
<evidence type="ECO:0000313" key="2">
    <source>
        <dbReference type="Proteomes" id="UP000515160"/>
    </source>
</evidence>
<dbReference type="Proteomes" id="UP000515160">
    <property type="component" value="Chromosome 2L"/>
</dbReference>
<feature type="region of interest" description="Disordered" evidence="1">
    <location>
        <begin position="119"/>
        <end position="157"/>
    </location>
</feature>
<organism evidence="2 3">
    <name type="scientific">Drosophila albomicans</name>
    <name type="common">Fruit fly</name>
    <dbReference type="NCBI Taxonomy" id="7291"/>
    <lineage>
        <taxon>Eukaryota</taxon>
        <taxon>Metazoa</taxon>
        <taxon>Ecdysozoa</taxon>
        <taxon>Arthropoda</taxon>
        <taxon>Hexapoda</taxon>
        <taxon>Insecta</taxon>
        <taxon>Pterygota</taxon>
        <taxon>Neoptera</taxon>
        <taxon>Endopterygota</taxon>
        <taxon>Diptera</taxon>
        <taxon>Brachycera</taxon>
        <taxon>Muscomorpha</taxon>
        <taxon>Ephydroidea</taxon>
        <taxon>Drosophilidae</taxon>
        <taxon>Drosophila</taxon>
    </lineage>
</organism>
<dbReference type="RefSeq" id="XP_051858787.1">
    <property type="nucleotide sequence ID" value="XM_052002827.1"/>
</dbReference>
<name>A0A9C6T2Q9_DROAB</name>
<feature type="compositionally biased region" description="Low complexity" evidence="1">
    <location>
        <begin position="467"/>
        <end position="479"/>
    </location>
</feature>
<dbReference type="RefSeq" id="XP_051858788.1">
    <property type="nucleotide sequence ID" value="XM_052002828.1"/>
</dbReference>
<evidence type="ECO:0000313" key="3">
    <source>
        <dbReference type="RefSeq" id="XP_051858787.1"/>
    </source>
</evidence>
<sequence length="608" mass="68059">MEQFTSRFLQKTQQQEDATVPTRIRCMQQLCVDIEANDKRTLQGAMMPIDNLLGYLHNDSKFEQMHEHMQGSNLIYNLTTPSLSSGYGGYEVQQLSGDNNSSPSELITALRSAIEALERSPGANEQVGDAAATRMESDTREPTFPLEQRSPQPTGNNELQALTDLVRQTMFRLDNYMALQAEQQTQQFDLDPYLMPELPANPPSFMNPLKQLNMWQQLKTTPSKGRVKRTVKVMPVQPLVIMPPTPPPQSTPAPERYRLRPRKKRATAAAASAIEVPKEVKETKRDSGTTMWCPSEYCQHFCGVNCAPNFKSDDSIMCPHHHQLHSSQDTIPGKTVRCAAGTRHQPEMLEEHLPQPSEQSSLLDDWYETAQRSLAELETEKINYTNMSSCEKLQQTDSCETVSEATDTENLQTKDFIATTDKGVNTTSNVEKPMKLVRIYKCSALQAKKSPSKSQGKVRFVKDTVSKSETPYSSSSKESTAMRRTPVAKRTSGGATSMASTATSAYPRKSSESVNQAATMAQPSWPALTKLRVLSTMSEATEDSQRRRCRPSETARFQQMLEDEEQKAKEAKAKEFANRFGRCKGGTIAKFDTLPTYPSGWTQVAMME</sequence>
<dbReference type="OrthoDB" id="7862630at2759"/>
<dbReference type="GeneID" id="117565796"/>
<evidence type="ECO:0000256" key="1">
    <source>
        <dbReference type="SAM" id="MobiDB-lite"/>
    </source>
</evidence>
<gene>
    <name evidence="3 4" type="primary">LOC117565796</name>
</gene>
<feature type="compositionally biased region" description="Low complexity" evidence="1">
    <location>
        <begin position="491"/>
        <end position="505"/>
    </location>
</feature>
<dbReference type="AlphaFoldDB" id="A0A9C6T2Q9"/>
<accession>A0A9C6T2Q9</accession>
<protein>
    <submittedName>
        <fullName evidence="3 4">Uncharacterized protein LOC117565796 isoform X1</fullName>
    </submittedName>
</protein>